<keyword evidence="8" id="KW-0067">ATP-binding</keyword>
<reference evidence="14 15" key="1">
    <citation type="submission" date="2020-05" db="EMBL/GenBank/DDBJ databases">
        <title>Ramlibacter rhizophilus sp. nov., isolated from rhizosphere soil of national flower Mugunghwa from South Korea.</title>
        <authorList>
            <person name="Zheng-Fei Y."/>
            <person name="Huan T."/>
        </authorList>
    </citation>
    <scope>NUCLEOTIDE SEQUENCE [LARGE SCALE GENOMIC DNA]</scope>
    <source>
        <strain evidence="14 15">H242</strain>
    </source>
</reference>
<dbReference type="Proteomes" id="UP000500826">
    <property type="component" value="Chromosome"/>
</dbReference>
<evidence type="ECO:0000256" key="11">
    <source>
        <dbReference type="ARBA" id="ARBA00029766"/>
    </source>
</evidence>
<feature type="domain" description="7,8-dihydro-6-hydroxymethylpterin-pyrophosphokinase" evidence="13">
    <location>
        <begin position="90"/>
        <end position="101"/>
    </location>
</feature>
<dbReference type="NCBIfam" id="TIGR01498">
    <property type="entry name" value="folK"/>
    <property type="match status" value="1"/>
</dbReference>
<sequence>MREPVTACIGLGANLGEPVRTLQQALLAIGGLPRTQLVRASRFYRSAPVDAGGPDFINAVAVVETRLDAMQLLAALQGVEAAAGRERPYRNAPRTLDLDLLLYGAARIDSATLTVPHPRLRERAFVLLPLAEVLPDAVDARDLDAVAGQRIAPLPPASLPA</sequence>
<dbReference type="EMBL" id="CP053418">
    <property type="protein sequence ID" value="QJW85017.1"/>
    <property type="molecule type" value="Genomic_DNA"/>
</dbReference>
<dbReference type="PROSITE" id="PS00794">
    <property type="entry name" value="HPPK"/>
    <property type="match status" value="1"/>
</dbReference>
<proteinExistence type="inferred from homology"/>
<name>A0ABX6P4L0_9BURK</name>
<dbReference type="PANTHER" id="PTHR43071:SF1">
    <property type="entry name" value="2-AMINO-4-HYDROXY-6-HYDROXYMETHYLDIHYDROPTERIDINE PYROPHOSPHOKINASE"/>
    <property type="match status" value="1"/>
</dbReference>
<dbReference type="Pfam" id="PF01288">
    <property type="entry name" value="HPPK"/>
    <property type="match status" value="1"/>
</dbReference>
<evidence type="ECO:0000256" key="4">
    <source>
        <dbReference type="ARBA" id="ARBA00016218"/>
    </source>
</evidence>
<organism evidence="14 15">
    <name type="scientific">Ramlibacter terrae</name>
    <dbReference type="NCBI Taxonomy" id="2732511"/>
    <lineage>
        <taxon>Bacteria</taxon>
        <taxon>Pseudomonadati</taxon>
        <taxon>Pseudomonadota</taxon>
        <taxon>Betaproteobacteria</taxon>
        <taxon>Burkholderiales</taxon>
        <taxon>Comamonadaceae</taxon>
        <taxon>Ramlibacter</taxon>
    </lineage>
</organism>
<keyword evidence="9" id="KW-0289">Folate biosynthesis</keyword>
<dbReference type="InterPro" id="IPR000550">
    <property type="entry name" value="Hppk"/>
</dbReference>
<dbReference type="GO" id="GO:0003848">
    <property type="term" value="F:2-amino-4-hydroxy-6-hydroxymethyldihydropteridine diphosphokinase activity"/>
    <property type="evidence" value="ECO:0007669"/>
    <property type="project" value="UniProtKB-EC"/>
</dbReference>
<evidence type="ECO:0000313" key="14">
    <source>
        <dbReference type="EMBL" id="QJW85017.1"/>
    </source>
</evidence>
<evidence type="ECO:0000256" key="5">
    <source>
        <dbReference type="ARBA" id="ARBA00022679"/>
    </source>
</evidence>
<dbReference type="EC" id="2.7.6.3" evidence="3"/>
<gene>
    <name evidence="14" type="primary">folK</name>
    <name evidence="14" type="ORF">HK414_20070</name>
</gene>
<evidence type="ECO:0000256" key="10">
    <source>
        <dbReference type="ARBA" id="ARBA00029409"/>
    </source>
</evidence>
<evidence type="ECO:0000256" key="7">
    <source>
        <dbReference type="ARBA" id="ARBA00022777"/>
    </source>
</evidence>
<comment type="similarity">
    <text evidence="2">Belongs to the HPPK family.</text>
</comment>
<keyword evidence="5 14" id="KW-0808">Transferase</keyword>
<evidence type="ECO:0000256" key="8">
    <source>
        <dbReference type="ARBA" id="ARBA00022840"/>
    </source>
</evidence>
<keyword evidence="7" id="KW-0418">Kinase</keyword>
<evidence type="ECO:0000256" key="9">
    <source>
        <dbReference type="ARBA" id="ARBA00022909"/>
    </source>
</evidence>
<keyword evidence="6" id="KW-0547">Nucleotide-binding</keyword>
<dbReference type="Gene3D" id="3.30.70.560">
    <property type="entry name" value="7,8-Dihydro-6-hydroxymethylpterin-pyrophosphokinase HPPK"/>
    <property type="match status" value="1"/>
</dbReference>
<reference evidence="14 15" key="2">
    <citation type="submission" date="2020-05" db="EMBL/GenBank/DDBJ databases">
        <authorList>
            <person name="Khan S.A."/>
            <person name="Jeon C.O."/>
            <person name="Chun B.H."/>
        </authorList>
    </citation>
    <scope>NUCLEOTIDE SEQUENCE [LARGE SCALE GENOMIC DNA]</scope>
    <source>
        <strain evidence="14 15">H242</strain>
    </source>
</reference>
<evidence type="ECO:0000256" key="6">
    <source>
        <dbReference type="ARBA" id="ARBA00022741"/>
    </source>
</evidence>
<comment type="function">
    <text evidence="10">Catalyzes the transfer of pyrophosphate from adenosine triphosphate (ATP) to 6-hydroxymethyl-7,8-dihydropterin, an enzymatic step in folate biosynthesis pathway.</text>
</comment>
<evidence type="ECO:0000256" key="12">
    <source>
        <dbReference type="ARBA" id="ARBA00033413"/>
    </source>
</evidence>
<dbReference type="CDD" id="cd00483">
    <property type="entry name" value="HPPK"/>
    <property type="match status" value="1"/>
</dbReference>
<dbReference type="SUPFAM" id="SSF55083">
    <property type="entry name" value="6-hydroxymethyl-7,8-dihydropterin pyrophosphokinase, HPPK"/>
    <property type="match status" value="1"/>
</dbReference>
<dbReference type="PANTHER" id="PTHR43071">
    <property type="entry name" value="2-AMINO-4-HYDROXY-6-HYDROXYMETHYLDIHYDROPTERIDINE PYROPHOSPHOKINASE"/>
    <property type="match status" value="1"/>
</dbReference>
<evidence type="ECO:0000256" key="3">
    <source>
        <dbReference type="ARBA" id="ARBA00013253"/>
    </source>
</evidence>
<evidence type="ECO:0000259" key="13">
    <source>
        <dbReference type="PROSITE" id="PS00794"/>
    </source>
</evidence>
<evidence type="ECO:0000256" key="1">
    <source>
        <dbReference type="ARBA" id="ARBA00005051"/>
    </source>
</evidence>
<accession>A0ABX6P4L0</accession>
<dbReference type="InterPro" id="IPR035907">
    <property type="entry name" value="Hppk_sf"/>
</dbReference>
<protein>
    <recommendedName>
        <fullName evidence="4">2-amino-4-hydroxy-6-hydroxymethyldihydropteridine pyrophosphokinase</fullName>
        <ecNumber evidence="3">2.7.6.3</ecNumber>
    </recommendedName>
    <alternativeName>
        <fullName evidence="11">6-hydroxymethyl-7,8-dihydropterin pyrophosphokinase</fullName>
    </alternativeName>
    <alternativeName>
        <fullName evidence="12">7,8-dihydro-6-hydroxymethylpterin-pyrophosphokinase</fullName>
    </alternativeName>
</protein>
<evidence type="ECO:0000256" key="2">
    <source>
        <dbReference type="ARBA" id="ARBA00005810"/>
    </source>
</evidence>
<comment type="pathway">
    <text evidence="1">Cofactor biosynthesis; tetrahydrofolate biosynthesis; 2-amino-4-hydroxy-6-hydroxymethyl-7,8-dihydropteridine diphosphate from 7,8-dihydroneopterin triphosphate: step 4/4.</text>
</comment>
<evidence type="ECO:0000313" key="15">
    <source>
        <dbReference type="Proteomes" id="UP000500826"/>
    </source>
</evidence>
<keyword evidence="15" id="KW-1185">Reference proteome</keyword>